<protein>
    <submittedName>
        <fullName evidence="3 5">Uncharacterized protein</fullName>
    </submittedName>
</protein>
<evidence type="ECO:0000313" key="5">
    <source>
        <dbReference type="RefSeq" id="XP_033573687.1"/>
    </source>
</evidence>
<evidence type="ECO:0000313" key="3">
    <source>
        <dbReference type="EMBL" id="KAF2806723.1"/>
    </source>
</evidence>
<keyword evidence="2" id="KW-0472">Membrane</keyword>
<name>A0A6A6YDW9_9PEZI</name>
<dbReference type="EMBL" id="MU003706">
    <property type="protein sequence ID" value="KAF2806723.1"/>
    <property type="molecule type" value="Genomic_DNA"/>
</dbReference>
<dbReference type="RefSeq" id="XP_033573687.1">
    <property type="nucleotide sequence ID" value="XM_033728955.1"/>
</dbReference>
<reference evidence="5" key="3">
    <citation type="submission" date="2025-04" db="UniProtKB">
        <authorList>
            <consortium name="RefSeq"/>
        </authorList>
    </citation>
    <scope>IDENTIFICATION</scope>
    <source>
        <strain evidence="5">CBS 304.34</strain>
    </source>
</reference>
<evidence type="ECO:0000256" key="2">
    <source>
        <dbReference type="SAM" id="Phobius"/>
    </source>
</evidence>
<keyword evidence="4" id="KW-1185">Reference proteome</keyword>
<reference evidence="5" key="2">
    <citation type="submission" date="2020-04" db="EMBL/GenBank/DDBJ databases">
        <authorList>
            <consortium name="NCBI Genome Project"/>
        </authorList>
    </citation>
    <scope>NUCLEOTIDE SEQUENCE</scope>
    <source>
        <strain evidence="5">CBS 304.34</strain>
    </source>
</reference>
<dbReference type="Proteomes" id="UP000504636">
    <property type="component" value="Unplaced"/>
</dbReference>
<sequence length="277" mass="28003">MKCVSGTTVALFKTEYRRKREDQGIGERNGGENECQVAASNLGGARPAFSLIFGLISAAISRPSNASYTQLGVYALVLSFLRILVAVEVVFTVAGFFKDGSAQMVVSIVHVQPLCKQRYSPCSTDTATAPSWSSLAVSALDSASDAAEEAADSRSSFTEAALETAEDRLEAASEAAADLAEAATEADLETTFCWPLLAVASPSAVAVISGLSSICCSFVGSSFVPVALSAASGSAGGEAGLISLTATSASESATATLASAPFSVVTVISAGGAVSAV</sequence>
<feature type="coiled-coil region" evidence="1">
    <location>
        <begin position="155"/>
        <end position="189"/>
    </location>
</feature>
<accession>A0A6A6YDW9</accession>
<organism evidence="3">
    <name type="scientific">Mytilinidion resinicola</name>
    <dbReference type="NCBI Taxonomy" id="574789"/>
    <lineage>
        <taxon>Eukaryota</taxon>
        <taxon>Fungi</taxon>
        <taxon>Dikarya</taxon>
        <taxon>Ascomycota</taxon>
        <taxon>Pezizomycotina</taxon>
        <taxon>Dothideomycetes</taxon>
        <taxon>Pleosporomycetidae</taxon>
        <taxon>Mytilinidiales</taxon>
        <taxon>Mytilinidiaceae</taxon>
        <taxon>Mytilinidion</taxon>
    </lineage>
</organism>
<feature type="transmembrane region" description="Helical" evidence="2">
    <location>
        <begin position="71"/>
        <end position="97"/>
    </location>
</feature>
<gene>
    <name evidence="3 5" type="ORF">BDZ99DRAFT_84332</name>
</gene>
<proteinExistence type="predicted"/>
<dbReference type="AlphaFoldDB" id="A0A6A6YDW9"/>
<evidence type="ECO:0000313" key="4">
    <source>
        <dbReference type="Proteomes" id="UP000504636"/>
    </source>
</evidence>
<reference evidence="3 5" key="1">
    <citation type="journal article" date="2020" name="Stud. Mycol.">
        <title>101 Dothideomycetes genomes: a test case for predicting lifestyles and emergence of pathogens.</title>
        <authorList>
            <person name="Haridas S."/>
            <person name="Albert R."/>
            <person name="Binder M."/>
            <person name="Bloem J."/>
            <person name="Labutti K."/>
            <person name="Salamov A."/>
            <person name="Andreopoulos B."/>
            <person name="Baker S."/>
            <person name="Barry K."/>
            <person name="Bills G."/>
            <person name="Bluhm B."/>
            <person name="Cannon C."/>
            <person name="Castanera R."/>
            <person name="Culley D."/>
            <person name="Daum C."/>
            <person name="Ezra D."/>
            <person name="Gonzalez J."/>
            <person name="Henrissat B."/>
            <person name="Kuo A."/>
            <person name="Liang C."/>
            <person name="Lipzen A."/>
            <person name="Lutzoni F."/>
            <person name="Magnuson J."/>
            <person name="Mondo S."/>
            <person name="Nolan M."/>
            <person name="Ohm R."/>
            <person name="Pangilinan J."/>
            <person name="Park H.-J."/>
            <person name="Ramirez L."/>
            <person name="Alfaro M."/>
            <person name="Sun H."/>
            <person name="Tritt A."/>
            <person name="Yoshinaga Y."/>
            <person name="Zwiers L.-H."/>
            <person name="Turgeon B."/>
            <person name="Goodwin S."/>
            <person name="Spatafora J."/>
            <person name="Crous P."/>
            <person name="Grigoriev I."/>
        </authorList>
    </citation>
    <scope>NUCLEOTIDE SEQUENCE</scope>
    <source>
        <strain evidence="3 5">CBS 304.34</strain>
    </source>
</reference>
<keyword evidence="2" id="KW-0812">Transmembrane</keyword>
<evidence type="ECO:0000256" key="1">
    <source>
        <dbReference type="SAM" id="Coils"/>
    </source>
</evidence>
<keyword evidence="2" id="KW-1133">Transmembrane helix</keyword>
<dbReference type="GeneID" id="54469848"/>
<keyword evidence="1" id="KW-0175">Coiled coil</keyword>